<dbReference type="EMBL" id="SMKU01000037">
    <property type="protein sequence ID" value="TDD92627.1"/>
    <property type="molecule type" value="Genomic_DNA"/>
</dbReference>
<accession>A0A4V2YYC9</accession>
<evidence type="ECO:0000313" key="1">
    <source>
        <dbReference type="EMBL" id="TDD92627.1"/>
    </source>
</evidence>
<sequence length="345" mass="36864">MTQPGPRGTKNGKIMAVLAILVVAVAASCVTSSVLRAGADGGGRGDVSAQLPKGRLIVFRSLRAGSAFGHLAALPASDPRRERVVLGARCERTAASSAGGLCLRQTRNPIRLFAVSVLDERLRPGEQVPLNGIPSRARISEDGRYYATTAFVTGHSYLSDGFSTETVIGRVGGDPVGNVEEFTFLLNGQPNNNVDRNVWGVTFVPGGERFFATVATQNRRYLVEGDIGRRTLTALRDNVECPSLSPDGQRLVYKKRTGLSSDVWRFHVLDLATGVETPLPENRSVDDQAAWLDDGHVMYAVPKGGAGGRNADVWSVPLRGGAPRLLIPDADSPTVRASAKARPLR</sequence>
<dbReference type="RefSeq" id="WP_131891827.1">
    <property type="nucleotide sequence ID" value="NZ_SMKU01000037.1"/>
</dbReference>
<protein>
    <recommendedName>
        <fullName evidence="3">TolB-like translocation protein</fullName>
    </recommendedName>
</protein>
<comment type="caution">
    <text evidence="1">The sequence shown here is derived from an EMBL/GenBank/DDBJ whole genome shotgun (WGS) entry which is preliminary data.</text>
</comment>
<proteinExistence type="predicted"/>
<dbReference type="Proteomes" id="UP000294513">
    <property type="component" value="Unassembled WGS sequence"/>
</dbReference>
<dbReference type="SUPFAM" id="SSF82171">
    <property type="entry name" value="DPP6 N-terminal domain-like"/>
    <property type="match status" value="1"/>
</dbReference>
<organism evidence="1 2">
    <name type="scientific">Actinomadura rubrisoli</name>
    <dbReference type="NCBI Taxonomy" id="2530368"/>
    <lineage>
        <taxon>Bacteria</taxon>
        <taxon>Bacillati</taxon>
        <taxon>Actinomycetota</taxon>
        <taxon>Actinomycetes</taxon>
        <taxon>Streptosporangiales</taxon>
        <taxon>Thermomonosporaceae</taxon>
        <taxon>Actinomadura</taxon>
    </lineage>
</organism>
<evidence type="ECO:0008006" key="3">
    <source>
        <dbReference type="Google" id="ProtNLM"/>
    </source>
</evidence>
<dbReference type="Gene3D" id="2.120.10.30">
    <property type="entry name" value="TolB, C-terminal domain"/>
    <property type="match status" value="1"/>
</dbReference>
<dbReference type="AlphaFoldDB" id="A0A4V2YYC9"/>
<name>A0A4V2YYC9_9ACTN</name>
<dbReference type="OrthoDB" id="9808778at2"/>
<gene>
    <name evidence="1" type="ORF">E1298_10580</name>
</gene>
<reference evidence="1 2" key="1">
    <citation type="submission" date="2019-03" db="EMBL/GenBank/DDBJ databases">
        <title>Draft genome sequences of novel Actinobacteria.</title>
        <authorList>
            <person name="Sahin N."/>
            <person name="Ay H."/>
            <person name="Saygin H."/>
        </authorList>
    </citation>
    <scope>NUCLEOTIDE SEQUENCE [LARGE SCALE GENOMIC DNA]</scope>
    <source>
        <strain evidence="1 2">H3C3</strain>
    </source>
</reference>
<dbReference type="InterPro" id="IPR011042">
    <property type="entry name" value="6-blade_b-propeller_TolB-like"/>
</dbReference>
<keyword evidence="2" id="KW-1185">Reference proteome</keyword>
<evidence type="ECO:0000313" key="2">
    <source>
        <dbReference type="Proteomes" id="UP000294513"/>
    </source>
</evidence>